<keyword evidence="1" id="KW-0805">Transcription regulation</keyword>
<evidence type="ECO:0000313" key="6">
    <source>
        <dbReference type="Proteomes" id="UP000501452"/>
    </source>
</evidence>
<dbReference type="Pfam" id="PF00196">
    <property type="entry name" value="GerE"/>
    <property type="match status" value="1"/>
</dbReference>
<dbReference type="PANTHER" id="PTHR44688:SF16">
    <property type="entry name" value="DNA-BINDING TRANSCRIPTIONAL ACTIVATOR DEVR_DOSR"/>
    <property type="match status" value="1"/>
</dbReference>
<dbReference type="KEGG" id="rub:GBA63_09315"/>
<dbReference type="Pfam" id="PF17874">
    <property type="entry name" value="TPR_MalT"/>
    <property type="match status" value="1"/>
</dbReference>
<dbReference type="GO" id="GO:0006355">
    <property type="term" value="P:regulation of DNA-templated transcription"/>
    <property type="evidence" value="ECO:0007669"/>
    <property type="project" value="InterPro"/>
</dbReference>
<dbReference type="CDD" id="cd06170">
    <property type="entry name" value="LuxR_C_like"/>
    <property type="match status" value="1"/>
</dbReference>
<protein>
    <submittedName>
        <fullName evidence="5">Tetratricopeptide repeat protein</fullName>
    </submittedName>
</protein>
<name>A0A6G8Q8Q5_9ACTN</name>
<dbReference type="InterPro" id="IPR027417">
    <property type="entry name" value="P-loop_NTPase"/>
</dbReference>
<dbReference type="InterPro" id="IPR059106">
    <property type="entry name" value="WHD_MalT"/>
</dbReference>
<dbReference type="SUPFAM" id="SSF48452">
    <property type="entry name" value="TPR-like"/>
    <property type="match status" value="1"/>
</dbReference>
<reference evidence="5 6" key="1">
    <citation type="submission" date="2019-10" db="EMBL/GenBank/DDBJ databases">
        <title>Rubrobacter sp nov SCSIO 52090 isolated from a deep-sea sediment in the South China Sea.</title>
        <authorList>
            <person name="Chen R.W."/>
        </authorList>
    </citation>
    <scope>NUCLEOTIDE SEQUENCE [LARGE SCALE GENOMIC DNA]</scope>
    <source>
        <strain evidence="5 6">SCSIO 52909</strain>
    </source>
</reference>
<sequence>MSTQILATKLYIPPPQPRAVLRPRLIERLNEGLDRKLILVCAPAGFGKTTLISEWLAACERPAAWLSLDEGDSDPTRFLSYLVAALQTIAADIGEGVLGALRSPQPPPTESILTALLNEITTVEGDLVLGLDDYHAIEARAVDDAIAFLLDHLPPRMHLVIATREDPRLPLARLRARGQLVEVRAADLRFNPSEAAEFLKGVMDLNLSEEDIAALEDRTEGWIAGLQLAALSMRGREDVPGFIRAFAGDNRYIVDYLVEEVLQRQPERVRSFLLQTSILERLSGPLCDAVTDQEEEGKAILEALERGNLFAVPLDDKRHWFRYHHLFADVLRARLMEEQPDRAPTLHQRASEWYEQNGLRADAIRHALAAEDFERAAGLVELAALEMLGSSQETLYRWLMALPDEVVRARPVLSVYYAFALLGRGGFEAFAARLRDAERWLDTSAETSERREAPSVGMVVVDEVAFRSLPGTIAVARAYHAGALGDVFCAADHARRALDLLPDDDHLWRGAAASLLGIAYWTSGDLEAAHRSFADGVSHQQMTGHVRFQIAGTYILADIRIAQGRLHEAIRTYEQSLQVATEQGEPVWGTANLYVGLSELHRERGDLEAAKQHLLRSKELDEHGGLPETRYRWYVAMARIKEAQGDLDAALDLLDEAERQYVESPDPDVRPVAALKTRVWVAQGRLAEALGWTREQGLSAHDDLSYLREFEHITLARVLLARYESDREERYIHEAMGLLERLLKAAEEGGRMGSVIEILMLQALAHEAQGNIPPALAPLERALTLAEPEGYVRIFVDEGRPMARLLYKALSQGVESDYIRRLLAAFPVAESEQTTSSQLRGPESELIEPLSARELEVLQLIAQGLSNRQISERLFLTLSTIKGHNRIIFSKLMVQRRTEAVARARELGLL</sequence>
<keyword evidence="6" id="KW-1185">Reference proteome</keyword>
<dbReference type="Gene3D" id="1.25.40.10">
    <property type="entry name" value="Tetratricopeptide repeat domain"/>
    <property type="match status" value="1"/>
</dbReference>
<dbReference type="AlphaFoldDB" id="A0A6G8Q8Q5"/>
<evidence type="ECO:0000259" key="4">
    <source>
        <dbReference type="PROSITE" id="PS50043"/>
    </source>
</evidence>
<dbReference type="RefSeq" id="WP_166175533.1">
    <property type="nucleotide sequence ID" value="NZ_CP045119.1"/>
</dbReference>
<keyword evidence="2" id="KW-0238">DNA-binding</keyword>
<dbReference type="InterPro" id="IPR041617">
    <property type="entry name" value="TPR_MalT"/>
</dbReference>
<evidence type="ECO:0000256" key="2">
    <source>
        <dbReference type="ARBA" id="ARBA00023125"/>
    </source>
</evidence>
<keyword evidence="3" id="KW-0804">Transcription</keyword>
<dbReference type="Gene3D" id="1.10.10.10">
    <property type="entry name" value="Winged helix-like DNA-binding domain superfamily/Winged helix DNA-binding domain"/>
    <property type="match status" value="1"/>
</dbReference>
<dbReference type="InterPro" id="IPR000792">
    <property type="entry name" value="Tscrpt_reg_LuxR_C"/>
</dbReference>
<feature type="domain" description="HTH luxR-type" evidence="4">
    <location>
        <begin position="843"/>
        <end position="908"/>
    </location>
</feature>
<accession>A0A6G8Q8Q5</accession>
<dbReference type="InterPro" id="IPR019734">
    <property type="entry name" value="TPR_rpt"/>
</dbReference>
<dbReference type="Gene3D" id="3.40.50.300">
    <property type="entry name" value="P-loop containing nucleotide triphosphate hydrolases"/>
    <property type="match status" value="1"/>
</dbReference>
<dbReference type="Pfam" id="PF25873">
    <property type="entry name" value="WHD_MalT"/>
    <property type="match status" value="1"/>
</dbReference>
<dbReference type="Proteomes" id="UP000501452">
    <property type="component" value="Chromosome"/>
</dbReference>
<dbReference type="InterPro" id="IPR011990">
    <property type="entry name" value="TPR-like_helical_dom_sf"/>
</dbReference>
<dbReference type="InterPro" id="IPR036388">
    <property type="entry name" value="WH-like_DNA-bd_sf"/>
</dbReference>
<dbReference type="SMART" id="SM00028">
    <property type="entry name" value="TPR"/>
    <property type="match status" value="4"/>
</dbReference>
<organism evidence="5 6">
    <name type="scientific">Rubrobacter tropicus</name>
    <dbReference type="NCBI Taxonomy" id="2653851"/>
    <lineage>
        <taxon>Bacteria</taxon>
        <taxon>Bacillati</taxon>
        <taxon>Actinomycetota</taxon>
        <taxon>Rubrobacteria</taxon>
        <taxon>Rubrobacterales</taxon>
        <taxon>Rubrobacteraceae</taxon>
        <taxon>Rubrobacter</taxon>
    </lineage>
</organism>
<dbReference type="PROSITE" id="PS50043">
    <property type="entry name" value="HTH_LUXR_2"/>
    <property type="match status" value="1"/>
</dbReference>
<dbReference type="InterPro" id="IPR016032">
    <property type="entry name" value="Sig_transdc_resp-reg_C-effctor"/>
</dbReference>
<dbReference type="SUPFAM" id="SSF46894">
    <property type="entry name" value="C-terminal effector domain of the bipartite response regulators"/>
    <property type="match status" value="1"/>
</dbReference>
<dbReference type="SMART" id="SM00421">
    <property type="entry name" value="HTH_LUXR"/>
    <property type="match status" value="1"/>
</dbReference>
<evidence type="ECO:0000256" key="1">
    <source>
        <dbReference type="ARBA" id="ARBA00023015"/>
    </source>
</evidence>
<dbReference type="EMBL" id="CP045119">
    <property type="protein sequence ID" value="QIN82829.1"/>
    <property type="molecule type" value="Genomic_DNA"/>
</dbReference>
<evidence type="ECO:0000313" key="5">
    <source>
        <dbReference type="EMBL" id="QIN82829.1"/>
    </source>
</evidence>
<proteinExistence type="predicted"/>
<gene>
    <name evidence="5" type="ORF">GBA63_09315</name>
</gene>
<dbReference type="GO" id="GO:0003677">
    <property type="term" value="F:DNA binding"/>
    <property type="evidence" value="ECO:0007669"/>
    <property type="project" value="UniProtKB-KW"/>
</dbReference>
<dbReference type="PRINTS" id="PR00038">
    <property type="entry name" value="HTHLUXR"/>
</dbReference>
<dbReference type="PANTHER" id="PTHR44688">
    <property type="entry name" value="DNA-BINDING TRANSCRIPTIONAL ACTIVATOR DEVR_DOSR"/>
    <property type="match status" value="1"/>
</dbReference>
<evidence type="ECO:0000256" key="3">
    <source>
        <dbReference type="ARBA" id="ARBA00023163"/>
    </source>
</evidence>
<dbReference type="SUPFAM" id="SSF52540">
    <property type="entry name" value="P-loop containing nucleoside triphosphate hydrolases"/>
    <property type="match status" value="1"/>
</dbReference>